<dbReference type="InterPro" id="IPR053134">
    <property type="entry name" value="RNA-dir_DNA_polymerase"/>
</dbReference>
<dbReference type="InterPro" id="IPR000477">
    <property type="entry name" value="RT_dom"/>
</dbReference>
<dbReference type="EMBL" id="KQ484265">
    <property type="protein sequence ID" value="KYP36128.1"/>
    <property type="molecule type" value="Genomic_DNA"/>
</dbReference>
<evidence type="ECO:0000313" key="4">
    <source>
        <dbReference type="Proteomes" id="UP000075243"/>
    </source>
</evidence>
<dbReference type="PANTHER" id="PTHR24559:SF444">
    <property type="entry name" value="REVERSE TRANSCRIPTASE DOMAIN-CONTAINING PROTEIN"/>
    <property type="match status" value="1"/>
</dbReference>
<dbReference type="CDD" id="cd01647">
    <property type="entry name" value="RT_LTR"/>
    <property type="match status" value="1"/>
</dbReference>
<reference evidence="3" key="1">
    <citation type="journal article" date="2012" name="Nat. Biotechnol.">
        <title>Draft genome sequence of pigeonpea (Cajanus cajan), an orphan legume crop of resource-poor farmers.</title>
        <authorList>
            <person name="Varshney R.K."/>
            <person name="Chen W."/>
            <person name="Li Y."/>
            <person name="Bharti A.K."/>
            <person name="Saxena R.K."/>
            <person name="Schlueter J.A."/>
            <person name="Donoghue M.T."/>
            <person name="Azam S."/>
            <person name="Fan G."/>
            <person name="Whaley A.M."/>
            <person name="Farmer A.D."/>
            <person name="Sheridan J."/>
            <person name="Iwata A."/>
            <person name="Tuteja R."/>
            <person name="Penmetsa R.V."/>
            <person name="Wu W."/>
            <person name="Upadhyaya H.D."/>
            <person name="Yang S.P."/>
            <person name="Shah T."/>
            <person name="Saxena K.B."/>
            <person name="Michael T."/>
            <person name="McCombie W.R."/>
            <person name="Yang B."/>
            <person name="Zhang G."/>
            <person name="Yang H."/>
            <person name="Wang J."/>
            <person name="Spillane C."/>
            <person name="Cook D.R."/>
            <person name="May G.D."/>
            <person name="Xu X."/>
            <person name="Jackson S.A."/>
        </authorList>
    </citation>
    <scope>NUCLEOTIDE SEQUENCE [LARGE SCALE GENOMIC DNA]</scope>
</reference>
<dbReference type="InterPro" id="IPR041577">
    <property type="entry name" value="RT_RNaseH_2"/>
</dbReference>
<dbReference type="Pfam" id="PF00078">
    <property type="entry name" value="RVT_1"/>
    <property type="match status" value="1"/>
</dbReference>
<keyword evidence="4" id="KW-1185">Reference proteome</keyword>
<organism evidence="3 4">
    <name type="scientific">Cajanus cajan</name>
    <name type="common">Pigeon pea</name>
    <name type="synonym">Cajanus indicus</name>
    <dbReference type="NCBI Taxonomy" id="3821"/>
    <lineage>
        <taxon>Eukaryota</taxon>
        <taxon>Viridiplantae</taxon>
        <taxon>Streptophyta</taxon>
        <taxon>Embryophyta</taxon>
        <taxon>Tracheophyta</taxon>
        <taxon>Spermatophyta</taxon>
        <taxon>Magnoliopsida</taxon>
        <taxon>eudicotyledons</taxon>
        <taxon>Gunneridae</taxon>
        <taxon>Pentapetalae</taxon>
        <taxon>rosids</taxon>
        <taxon>fabids</taxon>
        <taxon>Fabales</taxon>
        <taxon>Fabaceae</taxon>
        <taxon>Papilionoideae</taxon>
        <taxon>50 kb inversion clade</taxon>
        <taxon>NPAAA clade</taxon>
        <taxon>indigoferoid/millettioid clade</taxon>
        <taxon>Phaseoleae</taxon>
        <taxon>Cajanus</taxon>
    </lineage>
</organism>
<accession>A0A151R0I7</accession>
<name>A0A151R0I7_CAJCA</name>
<evidence type="ECO:0000313" key="3">
    <source>
        <dbReference type="EMBL" id="KYP36128.1"/>
    </source>
</evidence>
<dbReference type="FunFam" id="3.30.70.270:FF:000003">
    <property type="entry name" value="Transposon Ty3-G Gag-Pol polyprotein"/>
    <property type="match status" value="1"/>
</dbReference>
<evidence type="ECO:0000259" key="1">
    <source>
        <dbReference type="Pfam" id="PF00078"/>
    </source>
</evidence>
<dbReference type="PANTHER" id="PTHR24559">
    <property type="entry name" value="TRANSPOSON TY3-I GAG-POL POLYPROTEIN"/>
    <property type="match status" value="1"/>
</dbReference>
<feature type="domain" description="Reverse transcriptase/retrotransposon-derived protein RNase H-like" evidence="2">
    <location>
        <begin position="151"/>
        <end position="242"/>
    </location>
</feature>
<feature type="domain" description="Reverse transcriptase" evidence="1">
    <location>
        <begin position="54"/>
        <end position="132"/>
    </location>
</feature>
<proteinExistence type="predicted"/>
<dbReference type="Proteomes" id="UP000075243">
    <property type="component" value="Unassembled WGS sequence"/>
</dbReference>
<gene>
    <name evidence="3" type="ORF">KK1_042780</name>
</gene>
<dbReference type="SUPFAM" id="SSF56672">
    <property type="entry name" value="DNA/RNA polymerases"/>
    <property type="match status" value="1"/>
</dbReference>
<protein>
    <submittedName>
        <fullName evidence="3">Retrovirus-related Pol polyprotein from transposon 17.6</fullName>
    </submittedName>
</protein>
<dbReference type="InterPro" id="IPR043502">
    <property type="entry name" value="DNA/RNA_pol_sf"/>
</dbReference>
<dbReference type="Gramene" id="C.cajan_42473.t">
    <property type="protein sequence ID" value="C.cajan_42473.t"/>
    <property type="gene ID" value="C.cajan_42473"/>
</dbReference>
<dbReference type="AlphaFoldDB" id="A0A151R0I7"/>
<dbReference type="Gene3D" id="3.30.70.270">
    <property type="match status" value="1"/>
</dbReference>
<evidence type="ECO:0000259" key="2">
    <source>
        <dbReference type="Pfam" id="PF17919"/>
    </source>
</evidence>
<dbReference type="Pfam" id="PF17919">
    <property type="entry name" value="RT_RNaseH_2"/>
    <property type="match status" value="1"/>
</dbReference>
<dbReference type="InterPro" id="IPR043128">
    <property type="entry name" value="Rev_trsase/Diguanyl_cyclase"/>
</dbReference>
<sequence length="242" mass="27435">MVRKSSGKWRMCMDFTDLNKACSKDSYPFPNIDCLVDGASGYELLSFMDAYSGVMPFGLKNAGATYQRLMDKVLGNQLGRNVEAYMDDMVVKSKSVNRHFDDLQELFDTIGNYQLKLNPEKCSFGVQAGKFLADKALPLFQCLKKNDCFAWTNECEEAFTELKRSLASSPILTKPRLSLPLLFYISASDRAVSLVLVQEHEGSQVPIYFVSRVLQGAETRYQKIEKLALTILVTARKLRHYF</sequence>